<evidence type="ECO:0000313" key="1">
    <source>
        <dbReference type="EMBL" id="PJZ66467.1"/>
    </source>
</evidence>
<dbReference type="RefSeq" id="WP_100758641.1">
    <property type="nucleotide sequence ID" value="NZ_NPDT01000002.1"/>
</dbReference>
<reference evidence="1 2" key="1">
    <citation type="submission" date="2017-07" db="EMBL/GenBank/DDBJ databases">
        <title>Leptospira spp. isolated from tropical soils.</title>
        <authorList>
            <person name="Thibeaux R."/>
            <person name="Iraola G."/>
            <person name="Ferres I."/>
            <person name="Bierque E."/>
            <person name="Girault D."/>
            <person name="Soupe-Gilbert M.-E."/>
            <person name="Picardeau M."/>
            <person name="Goarant C."/>
        </authorList>
    </citation>
    <scope>NUCLEOTIDE SEQUENCE [LARGE SCALE GENOMIC DNA]</scope>
    <source>
        <strain evidence="1 2">FH2-C-A2</strain>
    </source>
</reference>
<comment type="caution">
    <text evidence="1">The sequence shown here is derived from an EMBL/GenBank/DDBJ whole genome shotgun (WGS) entry which is preliminary data.</text>
</comment>
<evidence type="ECO:0000313" key="2">
    <source>
        <dbReference type="Proteomes" id="UP000231912"/>
    </source>
</evidence>
<proteinExistence type="predicted"/>
<evidence type="ECO:0008006" key="3">
    <source>
        <dbReference type="Google" id="ProtNLM"/>
    </source>
</evidence>
<dbReference type="AlphaFoldDB" id="A0A2M9ZDR0"/>
<protein>
    <recommendedName>
        <fullName evidence="3">Lipoprotein</fullName>
    </recommendedName>
</protein>
<name>A0A2M9ZDR0_9LEPT</name>
<sequence>MNQSLSFGRTKCFSRLLPILILFLFSACKHYSSNRIITTPPTLIGIAPISSGYELRLRAGNPEAFFGGYTLYSAATVFDSRNPSDFSIGKGCELPLNLLPNQPIEYSIEITTSTGPLSTPGPGENTNRVCKIIATLNSGDYITLRSSVISLDLNSGTKDIYVFSMPSNTLQVP</sequence>
<dbReference type="EMBL" id="NPDT01000002">
    <property type="protein sequence ID" value="PJZ66467.1"/>
    <property type="molecule type" value="Genomic_DNA"/>
</dbReference>
<gene>
    <name evidence="1" type="ORF">CH371_09420</name>
</gene>
<organism evidence="1 2">
    <name type="scientific">Leptospira wolffii</name>
    <dbReference type="NCBI Taxonomy" id="409998"/>
    <lineage>
        <taxon>Bacteria</taxon>
        <taxon>Pseudomonadati</taxon>
        <taxon>Spirochaetota</taxon>
        <taxon>Spirochaetia</taxon>
        <taxon>Leptospirales</taxon>
        <taxon>Leptospiraceae</taxon>
        <taxon>Leptospira</taxon>
    </lineage>
</organism>
<accession>A0A2M9ZDR0</accession>
<dbReference type="Proteomes" id="UP000231912">
    <property type="component" value="Unassembled WGS sequence"/>
</dbReference>
<dbReference type="NCBIfam" id="NF047802">
    <property type="entry name" value="LIC11661_lipo"/>
    <property type="match status" value="1"/>
</dbReference>